<organism evidence="5">
    <name type="scientific">Aegilops tauschii</name>
    <name type="common">Tausch's goatgrass</name>
    <name type="synonym">Aegilops squarrosa</name>
    <dbReference type="NCBI Taxonomy" id="37682"/>
    <lineage>
        <taxon>Eukaryota</taxon>
        <taxon>Viridiplantae</taxon>
        <taxon>Streptophyta</taxon>
        <taxon>Embryophyta</taxon>
        <taxon>Tracheophyta</taxon>
        <taxon>Spermatophyta</taxon>
        <taxon>Magnoliopsida</taxon>
        <taxon>Liliopsida</taxon>
        <taxon>Poales</taxon>
        <taxon>Poaceae</taxon>
        <taxon>BOP clade</taxon>
        <taxon>Pooideae</taxon>
        <taxon>Triticodae</taxon>
        <taxon>Triticeae</taxon>
        <taxon>Triticinae</taxon>
        <taxon>Aegilops</taxon>
    </lineage>
</organism>
<dbReference type="PROSITE" id="PS50097">
    <property type="entry name" value="BTB"/>
    <property type="match status" value="1"/>
</dbReference>
<evidence type="ECO:0000256" key="1">
    <source>
        <dbReference type="ARBA" id="ARBA00002668"/>
    </source>
</evidence>
<dbReference type="EnsemblPlants" id="EMT11871">
    <property type="protein sequence ID" value="EMT11871"/>
    <property type="gene ID" value="F775_22535"/>
</dbReference>
<evidence type="ECO:0000256" key="2">
    <source>
        <dbReference type="ARBA" id="ARBA00004906"/>
    </source>
</evidence>
<reference evidence="5" key="1">
    <citation type="submission" date="2015-06" db="UniProtKB">
        <authorList>
            <consortium name="EnsemblPlants"/>
        </authorList>
    </citation>
    <scope>IDENTIFICATION</scope>
</reference>
<comment type="function">
    <text evidence="1">May act as a substrate-specific adapter of an E3 ubiquitin-protein ligase complex (CUL3-RBX1-BTB) which mediates the ubiquitination and subsequent proteasomal degradation of target proteins.</text>
</comment>
<dbReference type="Gene3D" id="1.25.40.420">
    <property type="match status" value="1"/>
</dbReference>
<dbReference type="InterPro" id="IPR045890">
    <property type="entry name" value="POB1-like"/>
</dbReference>
<feature type="region of interest" description="Disordered" evidence="4">
    <location>
        <begin position="1"/>
        <end position="27"/>
    </location>
</feature>
<dbReference type="FunFam" id="3.30.710.10:FF:000106">
    <property type="entry name" value="BTB/POZ domain-containing protein POB1"/>
    <property type="match status" value="1"/>
</dbReference>
<keyword evidence="3" id="KW-0833">Ubl conjugation pathway</keyword>
<dbReference type="PANTHER" id="PTHR46336">
    <property type="entry name" value="OS02G0260700 PROTEIN"/>
    <property type="match status" value="1"/>
</dbReference>
<proteinExistence type="predicted"/>
<dbReference type="Gene3D" id="3.30.710.10">
    <property type="entry name" value="Potassium Channel Kv1.1, Chain A"/>
    <property type="match status" value="1"/>
</dbReference>
<dbReference type="SUPFAM" id="SSF54695">
    <property type="entry name" value="POZ domain"/>
    <property type="match status" value="1"/>
</dbReference>
<dbReference type="GO" id="GO:0010114">
    <property type="term" value="P:response to red light"/>
    <property type="evidence" value="ECO:0007669"/>
    <property type="project" value="TreeGrafter"/>
</dbReference>
<dbReference type="Pfam" id="PF07707">
    <property type="entry name" value="BACK"/>
    <property type="match status" value="1"/>
</dbReference>
<dbReference type="SMART" id="SM00225">
    <property type="entry name" value="BTB"/>
    <property type="match status" value="1"/>
</dbReference>
<dbReference type="InterPro" id="IPR011705">
    <property type="entry name" value="BACK"/>
</dbReference>
<accession>M8BD28</accession>
<comment type="pathway">
    <text evidence="2">Protein modification; protein ubiquitination.</text>
</comment>
<dbReference type="Pfam" id="PF00651">
    <property type="entry name" value="BTB"/>
    <property type="match status" value="1"/>
</dbReference>
<evidence type="ECO:0000256" key="3">
    <source>
        <dbReference type="ARBA" id="ARBA00022786"/>
    </source>
</evidence>
<sequence length="508" mass="57139">MAAEGSSVRMAGAEGSKVAEMGPESSHGGWGPSYEFAFDAESFSDRVLRLEIAAGAAAGEDGAGGSLPDGEDPRMEEGDEGRSLNSSSAMVGTPVLRVKTIFINSAIIAARSPFFLKLFSNGMKEFVQTHTTVRVVDSDEHAFMELLGFIYSGKLTSTEPTLLLDILMAADKFEVVSCMRHCCHLLTSLPLTTKSALLYLDHPCSTLMAAEVQRLIVAAKEFLCHKYKDFTKFQHELMNFPLVGIEAIFSSTNLQVLIEDEIYTFMLKWARARYPELDERRTILSSRLLPLVRFSHMSFAVLREVLTCTDDDIDHDQVNKCIAEILLHKAYPAHAHGDLSVDTATCRQFEERTYMYKPLRLVAFDGPHPQVITYWDLKREECSQFFSSERNHRPEIISHLLHHAGLDLFLVAQCYRNHVSELCTFGLSLYIRQSSRRARVTLEYEFAAKTKALRKFVSRFQVKARGSKLGCGDFFGTPWSTFIANDNLFIDGVLHLRADWTVLEQSEL</sequence>
<dbReference type="FunFam" id="1.25.40.420:FF:000008">
    <property type="entry name" value="BTB/POZ domain-containing protein POB1"/>
    <property type="match status" value="1"/>
</dbReference>
<protein>
    <submittedName>
        <fullName evidence="5">Kelch-like protein 17</fullName>
    </submittedName>
</protein>
<dbReference type="SMART" id="SM00875">
    <property type="entry name" value="BACK"/>
    <property type="match status" value="1"/>
</dbReference>
<dbReference type="GO" id="GO:0005634">
    <property type="term" value="C:nucleus"/>
    <property type="evidence" value="ECO:0007669"/>
    <property type="project" value="TreeGrafter"/>
</dbReference>
<dbReference type="InterPro" id="IPR011333">
    <property type="entry name" value="SKP1/BTB/POZ_sf"/>
</dbReference>
<dbReference type="PANTHER" id="PTHR46336:SF21">
    <property type="entry name" value="OS02G0260700 PROTEIN"/>
    <property type="match status" value="1"/>
</dbReference>
<dbReference type="CDD" id="cd18186">
    <property type="entry name" value="BTB_POZ_ZBTB_KLHL-like"/>
    <property type="match status" value="1"/>
</dbReference>
<feature type="compositionally biased region" description="Basic and acidic residues" evidence="4">
    <location>
        <begin position="71"/>
        <end position="82"/>
    </location>
</feature>
<feature type="region of interest" description="Disordered" evidence="4">
    <location>
        <begin position="59"/>
        <end position="87"/>
    </location>
</feature>
<name>M8BD28_AEGTA</name>
<evidence type="ECO:0000256" key="4">
    <source>
        <dbReference type="SAM" id="MobiDB-lite"/>
    </source>
</evidence>
<evidence type="ECO:0000313" key="5">
    <source>
        <dbReference type="EnsemblPlants" id="EMT11871"/>
    </source>
</evidence>
<dbReference type="AlphaFoldDB" id="M8BD28"/>
<dbReference type="InterPro" id="IPR000210">
    <property type="entry name" value="BTB/POZ_dom"/>
</dbReference>